<dbReference type="PANTHER" id="PTHR14097">
    <property type="entry name" value="OXIDOREDUCTASE HTATIP2"/>
    <property type="match status" value="1"/>
</dbReference>
<protein>
    <recommendedName>
        <fullName evidence="3">NAD(P)-binding domain-containing protein</fullName>
    </recommendedName>
</protein>
<reference evidence="2" key="1">
    <citation type="journal article" date="2014" name="Proc. Natl. Acad. Sci. U.S.A.">
        <title>Extensive sampling of basidiomycete genomes demonstrates inadequacy of the white-rot/brown-rot paradigm for wood decay fungi.</title>
        <authorList>
            <person name="Riley R."/>
            <person name="Salamov A.A."/>
            <person name="Brown D.W."/>
            <person name="Nagy L.G."/>
            <person name="Floudas D."/>
            <person name="Held B.W."/>
            <person name="Levasseur A."/>
            <person name="Lombard V."/>
            <person name="Morin E."/>
            <person name="Otillar R."/>
            <person name="Lindquist E.A."/>
            <person name="Sun H."/>
            <person name="LaButti K.M."/>
            <person name="Schmutz J."/>
            <person name="Jabbour D."/>
            <person name="Luo H."/>
            <person name="Baker S.E."/>
            <person name="Pisabarro A.G."/>
            <person name="Walton J.D."/>
            <person name="Blanchette R.A."/>
            <person name="Henrissat B."/>
            <person name="Martin F."/>
            <person name="Cullen D."/>
            <person name="Hibbett D.S."/>
            <person name="Grigoriev I.V."/>
        </authorList>
    </citation>
    <scope>NUCLEOTIDE SEQUENCE [LARGE SCALE GENOMIC DNA]</scope>
    <source>
        <strain evidence="2">FD-172 SS1</strain>
    </source>
</reference>
<dbReference type="InterPro" id="IPR036291">
    <property type="entry name" value="NAD(P)-bd_dom_sf"/>
</dbReference>
<keyword evidence="2" id="KW-1185">Reference proteome</keyword>
<proteinExistence type="predicted"/>
<dbReference type="EMBL" id="KL198026">
    <property type="protein sequence ID" value="KDQ16654.1"/>
    <property type="molecule type" value="Genomic_DNA"/>
</dbReference>
<dbReference type="Gene3D" id="3.40.50.720">
    <property type="entry name" value="NAD(P)-binding Rossmann-like Domain"/>
    <property type="match status" value="1"/>
</dbReference>
<name>A0A067MM67_BOTB1</name>
<accession>A0A067MM67</accession>
<dbReference type="OrthoDB" id="9975943at2759"/>
<dbReference type="SUPFAM" id="SSF51735">
    <property type="entry name" value="NAD(P)-binding Rossmann-fold domains"/>
    <property type="match status" value="1"/>
</dbReference>
<gene>
    <name evidence="1" type="ORF">BOTBODRAFT_106708</name>
</gene>
<evidence type="ECO:0000313" key="2">
    <source>
        <dbReference type="Proteomes" id="UP000027195"/>
    </source>
</evidence>
<dbReference type="Proteomes" id="UP000027195">
    <property type="component" value="Unassembled WGS sequence"/>
</dbReference>
<evidence type="ECO:0000313" key="1">
    <source>
        <dbReference type="EMBL" id="KDQ16654.1"/>
    </source>
</evidence>
<dbReference type="PANTHER" id="PTHR14097:SF8">
    <property type="entry name" value="NAD(P)-BINDING DOMAIN-CONTAINING PROTEIN"/>
    <property type="match status" value="1"/>
</dbReference>
<dbReference type="AlphaFoldDB" id="A0A067MM67"/>
<organism evidence="1 2">
    <name type="scientific">Botryobasidium botryosum (strain FD-172 SS1)</name>
    <dbReference type="NCBI Taxonomy" id="930990"/>
    <lineage>
        <taxon>Eukaryota</taxon>
        <taxon>Fungi</taxon>
        <taxon>Dikarya</taxon>
        <taxon>Basidiomycota</taxon>
        <taxon>Agaricomycotina</taxon>
        <taxon>Agaricomycetes</taxon>
        <taxon>Cantharellales</taxon>
        <taxon>Botryobasidiaceae</taxon>
        <taxon>Botryobasidium</taxon>
    </lineage>
</organism>
<sequence length="248" mass="26845">MHLILTGATGTVGGPVLQRCLASPNVTKLSILSRRQFALPVGDNLDVAKAQIYVHEDYSTYPDELARKLQGADGCIWAQGVSQTEVSKEDYIRITYDYPLAAAKSFASLQPNNGKFNFVYVSGEGADPTEKTWTLFGRIKGRAEKALLELPSTPPYGVLRVYNVRPGFVYDPAPQRSRTLMKKIFVDCAIGPALRAFMPSQVSPTAQLSKVLVDLATGDGSPLPAGVGVEDGGRTLRCVGIRRLGDEL</sequence>
<dbReference type="InParanoid" id="A0A067MM67"/>
<dbReference type="HOGENOM" id="CLU_071330_5_0_1"/>
<evidence type="ECO:0008006" key="3">
    <source>
        <dbReference type="Google" id="ProtNLM"/>
    </source>
</evidence>
<dbReference type="STRING" id="930990.A0A067MM67"/>